<feature type="domain" description="SMP-30/Gluconolactonase/LRE-like region" evidence="1">
    <location>
        <begin position="32"/>
        <end position="249"/>
    </location>
</feature>
<dbReference type="PANTHER" id="PTHR40274:SF4">
    <property type="entry name" value="BLL1406 PROTEIN"/>
    <property type="match status" value="1"/>
</dbReference>
<dbReference type="Gene3D" id="2.120.10.30">
    <property type="entry name" value="TolB, C-terminal domain"/>
    <property type="match status" value="2"/>
</dbReference>
<dbReference type="Proteomes" id="UP001501265">
    <property type="component" value="Unassembled WGS sequence"/>
</dbReference>
<gene>
    <name evidence="2" type="ORF">GCM10023220_46800</name>
</gene>
<reference evidence="3" key="1">
    <citation type="journal article" date="2019" name="Int. J. Syst. Evol. Microbiol.">
        <title>The Global Catalogue of Microorganisms (GCM) 10K type strain sequencing project: providing services to taxonomists for standard genome sequencing and annotation.</title>
        <authorList>
            <consortium name="The Broad Institute Genomics Platform"/>
            <consortium name="The Broad Institute Genome Sequencing Center for Infectious Disease"/>
            <person name="Wu L."/>
            <person name="Ma J."/>
        </authorList>
    </citation>
    <scope>NUCLEOTIDE SEQUENCE [LARGE SCALE GENOMIC DNA]</scope>
    <source>
        <strain evidence="3">JCM 18081</strain>
    </source>
</reference>
<dbReference type="Pfam" id="PF08450">
    <property type="entry name" value="SGL"/>
    <property type="match status" value="1"/>
</dbReference>
<proteinExistence type="predicted"/>
<organism evidence="2 3">
    <name type="scientific">Streptomyces ziwulingensis</name>
    <dbReference type="NCBI Taxonomy" id="1045501"/>
    <lineage>
        <taxon>Bacteria</taxon>
        <taxon>Bacillati</taxon>
        <taxon>Actinomycetota</taxon>
        <taxon>Actinomycetes</taxon>
        <taxon>Kitasatosporales</taxon>
        <taxon>Streptomycetaceae</taxon>
        <taxon>Streptomyces</taxon>
    </lineage>
</organism>
<evidence type="ECO:0000313" key="2">
    <source>
        <dbReference type="EMBL" id="GAA4810672.1"/>
    </source>
</evidence>
<dbReference type="InterPro" id="IPR011042">
    <property type="entry name" value="6-blade_b-propeller_TolB-like"/>
</dbReference>
<accession>A0ABP9CGF8</accession>
<dbReference type="InterPro" id="IPR051344">
    <property type="entry name" value="Vgb"/>
</dbReference>
<name>A0ABP9CGF8_9ACTN</name>
<dbReference type="RefSeq" id="WP_345622023.1">
    <property type="nucleotide sequence ID" value="NZ_BAABIG010000052.1"/>
</dbReference>
<sequence>MSLQEARHTGTTSIGLAEGWSLERLTPPSRLFGANGLRTGPDGRVYVAQVTGSQISALDVATGRLETISAKGGEIVAPDDVAFDDRGNLYATEVMDGRVSVRGTDGRTRVLRDDVPSANGITVHRGRLFVGESRVGGRLLELDPAGGAPRVLLDGAAMLNAMECGPDGLLYYPVMGTNDIWRVDPDGGEPERVVGDLGVPDAVKFDSAGFLVSTQAATGEVLRIDPRTGERTVLAALAPGLDNLTFVGERLFVSHFTGQITEILGGGETRTTLPGGLNWPLDLTVDDDGVLYAADGTFFYALTPAGTSRTLGMLFSPGYPGFLRGVTAVGGGEFVVTTANGEIARYRPAAAESEVLAEGLDQLYGVLVTPDGAVLAAELGAGRVLSLTSGRVDVLACGLDRPLGVALGPDGTCFVSEAGAGRIVRITGSGVDTVVDGLGEPQGILVRDGRLHVVDAAARTLTAVDLETRARHTLARDLPVGAPPGVTPKPLKGLPPFSGPQGPFAGITAGPDGTLYLSADAEGSVLALRREGTNRP</sequence>
<comment type="caution">
    <text evidence="2">The sequence shown here is derived from an EMBL/GenBank/DDBJ whole genome shotgun (WGS) entry which is preliminary data.</text>
</comment>
<dbReference type="EMBL" id="BAABIG010000052">
    <property type="protein sequence ID" value="GAA4810672.1"/>
    <property type="molecule type" value="Genomic_DNA"/>
</dbReference>
<evidence type="ECO:0000313" key="3">
    <source>
        <dbReference type="Proteomes" id="UP001501265"/>
    </source>
</evidence>
<dbReference type="SUPFAM" id="SSF101898">
    <property type="entry name" value="NHL repeat"/>
    <property type="match status" value="1"/>
</dbReference>
<protein>
    <submittedName>
        <fullName evidence="2">SMP-30/gluconolactonase/LRE family protein</fullName>
    </submittedName>
</protein>
<dbReference type="SUPFAM" id="SSF63829">
    <property type="entry name" value="Calcium-dependent phosphotriesterase"/>
    <property type="match status" value="1"/>
</dbReference>
<dbReference type="PANTHER" id="PTHR40274">
    <property type="entry name" value="VIRGINIAMYCIN B LYASE"/>
    <property type="match status" value="1"/>
</dbReference>
<dbReference type="InterPro" id="IPR013658">
    <property type="entry name" value="SGL"/>
</dbReference>
<keyword evidence="3" id="KW-1185">Reference proteome</keyword>
<dbReference type="Gene3D" id="2.130.10.10">
    <property type="entry name" value="YVTN repeat-like/Quinoprotein amine dehydrogenase"/>
    <property type="match status" value="1"/>
</dbReference>
<dbReference type="InterPro" id="IPR015943">
    <property type="entry name" value="WD40/YVTN_repeat-like_dom_sf"/>
</dbReference>
<evidence type="ECO:0000259" key="1">
    <source>
        <dbReference type="Pfam" id="PF08450"/>
    </source>
</evidence>